<evidence type="ECO:0000313" key="2">
    <source>
        <dbReference type="Proteomes" id="UP000257109"/>
    </source>
</evidence>
<feature type="non-terminal residue" evidence="1">
    <location>
        <position position="1"/>
    </location>
</feature>
<dbReference type="EMBL" id="QJKJ01006411">
    <property type="protein sequence ID" value="RDX86814.1"/>
    <property type="molecule type" value="Genomic_DNA"/>
</dbReference>
<proteinExistence type="predicted"/>
<dbReference type="AlphaFoldDB" id="A0A371G8E1"/>
<accession>A0A371G8E1</accession>
<evidence type="ECO:0000313" key="1">
    <source>
        <dbReference type="EMBL" id="RDX86814.1"/>
    </source>
</evidence>
<protein>
    <submittedName>
        <fullName evidence="1">Uncharacterized protein</fullName>
    </submittedName>
</protein>
<reference evidence="1" key="1">
    <citation type="submission" date="2018-05" db="EMBL/GenBank/DDBJ databases">
        <title>Draft genome of Mucuna pruriens seed.</title>
        <authorList>
            <person name="Nnadi N.E."/>
            <person name="Vos R."/>
            <person name="Hasami M.H."/>
            <person name="Devisetty U.K."/>
            <person name="Aguiy J.C."/>
        </authorList>
    </citation>
    <scope>NUCLEOTIDE SEQUENCE [LARGE SCALE GENOMIC DNA]</scope>
    <source>
        <strain evidence="1">JCA_2017</strain>
    </source>
</reference>
<comment type="caution">
    <text evidence="1">The sequence shown here is derived from an EMBL/GenBank/DDBJ whole genome shotgun (WGS) entry which is preliminary data.</text>
</comment>
<name>A0A371G8E1_MUCPR</name>
<dbReference type="Proteomes" id="UP000257109">
    <property type="component" value="Unassembled WGS sequence"/>
</dbReference>
<keyword evidence="2" id="KW-1185">Reference proteome</keyword>
<gene>
    <name evidence="1" type="ORF">CR513_31809</name>
</gene>
<sequence>MYLTVTILGGEKGSMSVEDYYKEIEIAMTKANVEDYYKEIEIEPTKPKIICVTLEVTVCLLDDQDQDPRHQKS</sequence>
<organism evidence="1 2">
    <name type="scientific">Mucuna pruriens</name>
    <name type="common">Velvet bean</name>
    <name type="synonym">Dolichos pruriens</name>
    <dbReference type="NCBI Taxonomy" id="157652"/>
    <lineage>
        <taxon>Eukaryota</taxon>
        <taxon>Viridiplantae</taxon>
        <taxon>Streptophyta</taxon>
        <taxon>Embryophyta</taxon>
        <taxon>Tracheophyta</taxon>
        <taxon>Spermatophyta</taxon>
        <taxon>Magnoliopsida</taxon>
        <taxon>eudicotyledons</taxon>
        <taxon>Gunneridae</taxon>
        <taxon>Pentapetalae</taxon>
        <taxon>rosids</taxon>
        <taxon>fabids</taxon>
        <taxon>Fabales</taxon>
        <taxon>Fabaceae</taxon>
        <taxon>Papilionoideae</taxon>
        <taxon>50 kb inversion clade</taxon>
        <taxon>NPAAA clade</taxon>
        <taxon>indigoferoid/millettioid clade</taxon>
        <taxon>Phaseoleae</taxon>
        <taxon>Mucuna</taxon>
    </lineage>
</organism>